<dbReference type="AlphaFoldDB" id="A0A969W999"/>
<accession>A0A969W999</accession>
<reference evidence="1" key="1">
    <citation type="submission" date="2020-03" db="EMBL/GenBank/DDBJ databases">
        <title>Solimonas marina sp. nov., isolated from deep seawater of the Pacific Ocean.</title>
        <authorList>
            <person name="Liu X."/>
            <person name="Lai Q."/>
            <person name="Sun F."/>
            <person name="Gai Y."/>
            <person name="Li G."/>
            <person name="Shao Z."/>
        </authorList>
    </citation>
    <scope>NUCLEOTIDE SEQUENCE</scope>
    <source>
        <strain evidence="1">C16B3</strain>
    </source>
</reference>
<name>A0A969W999_9GAMM</name>
<comment type="caution">
    <text evidence="1">The sequence shown here is derived from an EMBL/GenBank/DDBJ whole genome shotgun (WGS) entry which is preliminary data.</text>
</comment>
<dbReference type="EMBL" id="JAAVXB010000002">
    <property type="protein sequence ID" value="NKF21843.1"/>
    <property type="molecule type" value="Genomic_DNA"/>
</dbReference>
<sequence length="461" mass="52054">MWIKKYDFDYGRRMLLEKTIKGVAAAGVLAPLWPLIAKAGDASKAYPDELLSIEAYTKGKVKPGDVITANNVEAVKDLLDPIAYQQVKTMGRKINIVESTKDVTKLFPASYLEATLKNKGRAKLDSVGNVYTDNGEPWIGGNPFTDPQNGVEAMANLTLSWGRHDYSMYAVRDWDIAPDGSIAYQYDFVWAELNTTARADGKVWNGKKDLLRYQSVWFTSPQDTAGSSYLNTWYYDQRKFPDLYGYLPAFRRVRQFPTNQRFEPLVPGVTFFLSDAWAAGDPMLTWGNYKIIERKPMLGAIGPRNFMGGYNDNYERTVHGGPKNQTFHDVWMELVPECIVLEAEPTGYPRAPVGKKRIWIDVRNGMYVAYVTYDRRGAIWKSFEPAYAQYSNDKVTIKDAQGHPAWSWVAAASHDVQANRMTRFVQAKEVKGGYQSGYGEGSQDVYNKYLTNQAIARLGTA</sequence>
<evidence type="ECO:0000313" key="2">
    <source>
        <dbReference type="Proteomes" id="UP000653472"/>
    </source>
</evidence>
<dbReference type="Proteomes" id="UP000653472">
    <property type="component" value="Unassembled WGS sequence"/>
</dbReference>
<proteinExistence type="predicted"/>
<dbReference type="RefSeq" id="WP_168147069.1">
    <property type="nucleotide sequence ID" value="NZ_JAAVXB010000002.1"/>
</dbReference>
<dbReference type="InterPro" id="IPR010752">
    <property type="entry name" value="DUF1329"/>
</dbReference>
<organism evidence="1 2">
    <name type="scientific">Solimonas marina</name>
    <dbReference type="NCBI Taxonomy" id="2714601"/>
    <lineage>
        <taxon>Bacteria</taxon>
        <taxon>Pseudomonadati</taxon>
        <taxon>Pseudomonadota</taxon>
        <taxon>Gammaproteobacteria</taxon>
        <taxon>Nevskiales</taxon>
        <taxon>Nevskiaceae</taxon>
        <taxon>Solimonas</taxon>
    </lineage>
</organism>
<dbReference type="Pfam" id="PF07044">
    <property type="entry name" value="DUF1329"/>
    <property type="match status" value="1"/>
</dbReference>
<dbReference type="CDD" id="cd16329">
    <property type="entry name" value="LolA_like"/>
    <property type="match status" value="1"/>
</dbReference>
<gene>
    <name evidence="1" type="ORF">G7Y82_05900</name>
</gene>
<evidence type="ECO:0000313" key="1">
    <source>
        <dbReference type="EMBL" id="NKF21843.1"/>
    </source>
</evidence>
<dbReference type="Gene3D" id="2.50.20.10">
    <property type="entry name" value="Lipoprotein localisation LolA/LolB/LppX"/>
    <property type="match status" value="1"/>
</dbReference>
<keyword evidence="2" id="KW-1185">Reference proteome</keyword>
<protein>
    <submittedName>
        <fullName evidence="1">DUF1329 domain-containing protein</fullName>
    </submittedName>
</protein>